<dbReference type="AlphaFoldDB" id="A0A0W0HPC7"/>
<dbReference type="Proteomes" id="UP000053048">
    <property type="component" value="Unassembled WGS sequence"/>
</dbReference>
<evidence type="ECO:0000256" key="1">
    <source>
        <dbReference type="SAM" id="Phobius"/>
    </source>
</evidence>
<feature type="transmembrane region" description="Helical" evidence="1">
    <location>
        <begin position="69"/>
        <end position="87"/>
    </location>
</feature>
<evidence type="ECO:0008006" key="4">
    <source>
        <dbReference type="Google" id="ProtNLM"/>
    </source>
</evidence>
<sequence length="114" mass="12656">MNTWTIILIASVASYALRALPILVFHRFQIASDGLIYRFLNYAAFGVMGGIIYSALLGETYYSNLMGHFTHHTVVLTLATLCLAVFIAARFRGVFKTLFICLGFFIAISFFTGA</sequence>
<gene>
    <name evidence="2" type="ORF">AO067_11300</name>
</gene>
<evidence type="ECO:0000313" key="3">
    <source>
        <dbReference type="Proteomes" id="UP000053048"/>
    </source>
</evidence>
<name>A0A0W0HPC7_PSEVI</name>
<dbReference type="Pfam" id="PF05437">
    <property type="entry name" value="AzlD"/>
    <property type="match status" value="1"/>
</dbReference>
<comment type="caution">
    <text evidence="2">The sequence shown here is derived from an EMBL/GenBank/DDBJ whole genome shotgun (WGS) entry which is preliminary data.</text>
</comment>
<feature type="transmembrane region" description="Helical" evidence="1">
    <location>
        <begin position="94"/>
        <end position="112"/>
    </location>
</feature>
<feature type="transmembrane region" description="Helical" evidence="1">
    <location>
        <begin position="6"/>
        <end position="25"/>
    </location>
</feature>
<keyword evidence="3" id="KW-1185">Reference proteome</keyword>
<evidence type="ECO:0000313" key="2">
    <source>
        <dbReference type="EMBL" id="KTB62821.1"/>
    </source>
</evidence>
<keyword evidence="1" id="KW-1133">Transmembrane helix</keyword>
<organism evidence="2 3">
    <name type="scientific">Pseudomonas viridiflava ICMP 13104</name>
    <dbReference type="NCBI Taxonomy" id="1198305"/>
    <lineage>
        <taxon>Bacteria</taxon>
        <taxon>Pseudomonadati</taxon>
        <taxon>Pseudomonadota</taxon>
        <taxon>Gammaproteobacteria</taxon>
        <taxon>Pseudomonadales</taxon>
        <taxon>Pseudomonadaceae</taxon>
        <taxon>Pseudomonas</taxon>
    </lineage>
</organism>
<feature type="transmembrane region" description="Helical" evidence="1">
    <location>
        <begin position="37"/>
        <end position="57"/>
    </location>
</feature>
<accession>A0A0W0HPC7</accession>
<dbReference type="EMBL" id="LKEJ01000131">
    <property type="protein sequence ID" value="KTB62821.1"/>
    <property type="molecule type" value="Genomic_DNA"/>
</dbReference>
<keyword evidence="1" id="KW-0812">Transmembrane</keyword>
<protein>
    <recommendedName>
        <fullName evidence="4">Branched-chain amino acid ABC transporter</fullName>
    </recommendedName>
</protein>
<reference evidence="2 3" key="1">
    <citation type="submission" date="2015-09" db="EMBL/GenBank/DDBJ databases">
        <title>Genome sequence of ICMP 13104.</title>
        <authorList>
            <person name="Visnovsky S."/>
            <person name="Lu A."/>
            <person name="Panda P."/>
            <person name="Pitman A."/>
        </authorList>
    </citation>
    <scope>NUCLEOTIDE SEQUENCE [LARGE SCALE GENOMIC DNA]</scope>
    <source>
        <strain evidence="2 3">ICMP 13104</strain>
    </source>
</reference>
<keyword evidence="1" id="KW-0472">Membrane</keyword>
<dbReference type="InterPro" id="IPR008407">
    <property type="entry name" value="Brnchd-chn_aa_trnsp_AzlD"/>
</dbReference>
<proteinExistence type="predicted"/>